<keyword evidence="3" id="KW-0813">Transport</keyword>
<gene>
    <name evidence="9" type="ORF">PLEPLA_LOCUS25075</name>
</gene>
<dbReference type="EMBL" id="CADEAL010001978">
    <property type="protein sequence ID" value="CAB1437042.1"/>
    <property type="molecule type" value="Genomic_DNA"/>
</dbReference>
<dbReference type="PANTHER" id="PTHR22878:SF63">
    <property type="entry name" value="DYNEIN AXONEMAL HEAVY CHAIN 10"/>
    <property type="match status" value="1"/>
</dbReference>
<evidence type="ECO:0000256" key="4">
    <source>
        <dbReference type="ARBA" id="ARBA00022692"/>
    </source>
</evidence>
<dbReference type="GO" id="GO:0030286">
    <property type="term" value="C:dynein complex"/>
    <property type="evidence" value="ECO:0007669"/>
    <property type="project" value="InterPro"/>
</dbReference>
<dbReference type="InterPro" id="IPR026983">
    <property type="entry name" value="DHC"/>
</dbReference>
<proteinExistence type="inferred from homology"/>
<dbReference type="GO" id="GO:0051959">
    <property type="term" value="F:dynein light intermediate chain binding"/>
    <property type="evidence" value="ECO:0007669"/>
    <property type="project" value="InterPro"/>
</dbReference>
<name>A0A9N7UVI3_PLEPL</name>
<protein>
    <recommendedName>
        <fullName evidence="8">Dynein heavy chain tail domain-containing protein</fullName>
    </recommendedName>
</protein>
<dbReference type="GO" id="GO:0033179">
    <property type="term" value="C:proton-transporting V-type ATPase, V0 domain"/>
    <property type="evidence" value="ECO:0007669"/>
    <property type="project" value="InterPro"/>
</dbReference>
<comment type="similarity">
    <text evidence="2">Belongs to the V-ATPase 116 kDa subunit family.</text>
</comment>
<evidence type="ECO:0000256" key="3">
    <source>
        <dbReference type="ARBA" id="ARBA00022448"/>
    </source>
</evidence>
<evidence type="ECO:0000256" key="1">
    <source>
        <dbReference type="ARBA" id="ARBA00004141"/>
    </source>
</evidence>
<dbReference type="GO" id="GO:0007018">
    <property type="term" value="P:microtubule-based movement"/>
    <property type="evidence" value="ECO:0007669"/>
    <property type="project" value="InterPro"/>
</dbReference>
<keyword evidence="10" id="KW-1185">Reference proteome</keyword>
<evidence type="ECO:0000259" key="8">
    <source>
        <dbReference type="Pfam" id="PF08385"/>
    </source>
</evidence>
<dbReference type="GO" id="GO:0046961">
    <property type="term" value="F:proton-transporting ATPase activity, rotational mechanism"/>
    <property type="evidence" value="ECO:0007669"/>
    <property type="project" value="InterPro"/>
</dbReference>
<dbReference type="AlphaFoldDB" id="A0A9N7UVI3"/>
<dbReference type="InterPro" id="IPR002490">
    <property type="entry name" value="V-ATPase_116kDa_su"/>
</dbReference>
<evidence type="ECO:0000256" key="5">
    <source>
        <dbReference type="ARBA" id="ARBA00022989"/>
    </source>
</evidence>
<keyword evidence="6" id="KW-0406">Ion transport</keyword>
<keyword evidence="4" id="KW-0812">Transmembrane</keyword>
<sequence length="474" mass="54941">MPVLLLGKPIYLYWLHKRAAFTVISPQVESTRQKSHAEFDFVVKFGLKDEFLHQANHTTEYCLGCISNTASYLRLWGLSLAYAYEVTLDIPDLDLQPEADVLLSNPEMVEKLEQCVMNWHTQITIVIEEQQDKKPQAPGPMAEITFWQERASILSALFKQLKQPMVGKILEVITKADAAIVQTLEGTVAELNKYRVESDDNLRFLSTLERHFMNLAFGANFALILETIPHLMDSLKIVWIISSHYNTNERMVPLMERIAWQLCELVSQVIDVNTLFRDKREVAKSKVCDAKQVLDRWKSTYFEVRAEIEESGRDPRWEFDRKRLFERTDYMASICQDLNNVLQVLEEFYNIFGPELKSVTGDYKRIDEVLCTVEGLVLPIEGVNFNPFNMCKKSSWKTIMKDFDTTSHAIEGEAINFIDQSFKTLRSSAAGFDMLLKFKHIRSREVISKHLMRKFNDILAQYCKEVFCREVAIE</sequence>
<organism evidence="9 10">
    <name type="scientific">Pleuronectes platessa</name>
    <name type="common">European plaice</name>
    <dbReference type="NCBI Taxonomy" id="8262"/>
    <lineage>
        <taxon>Eukaryota</taxon>
        <taxon>Metazoa</taxon>
        <taxon>Chordata</taxon>
        <taxon>Craniata</taxon>
        <taxon>Vertebrata</taxon>
        <taxon>Euteleostomi</taxon>
        <taxon>Actinopterygii</taxon>
        <taxon>Neopterygii</taxon>
        <taxon>Teleostei</taxon>
        <taxon>Neoteleostei</taxon>
        <taxon>Acanthomorphata</taxon>
        <taxon>Carangaria</taxon>
        <taxon>Pleuronectiformes</taxon>
        <taxon>Pleuronectoidei</taxon>
        <taxon>Pleuronectidae</taxon>
        <taxon>Pleuronectes</taxon>
    </lineage>
</organism>
<dbReference type="Pfam" id="PF01496">
    <property type="entry name" value="V_ATPase_I"/>
    <property type="match status" value="1"/>
</dbReference>
<dbReference type="Proteomes" id="UP001153269">
    <property type="component" value="Unassembled WGS sequence"/>
</dbReference>
<keyword evidence="7" id="KW-0472">Membrane</keyword>
<comment type="caution">
    <text evidence="9">The sequence shown here is derived from an EMBL/GenBank/DDBJ whole genome shotgun (WGS) entry which is preliminary data.</text>
</comment>
<evidence type="ECO:0000256" key="2">
    <source>
        <dbReference type="ARBA" id="ARBA00009904"/>
    </source>
</evidence>
<evidence type="ECO:0000256" key="7">
    <source>
        <dbReference type="ARBA" id="ARBA00023136"/>
    </source>
</evidence>
<feature type="domain" description="Dynein heavy chain tail" evidence="8">
    <location>
        <begin position="109"/>
        <end position="466"/>
    </location>
</feature>
<accession>A0A9N7UVI3</accession>
<evidence type="ECO:0000313" key="10">
    <source>
        <dbReference type="Proteomes" id="UP001153269"/>
    </source>
</evidence>
<dbReference type="InterPro" id="IPR013594">
    <property type="entry name" value="Dynein_heavy_tail"/>
</dbReference>
<dbReference type="PANTHER" id="PTHR22878">
    <property type="entry name" value="DYNEIN HEAVY CHAIN 6, AXONEMAL-LIKE-RELATED"/>
    <property type="match status" value="1"/>
</dbReference>
<dbReference type="Pfam" id="PF08385">
    <property type="entry name" value="DHC_N1"/>
    <property type="match status" value="1"/>
</dbReference>
<evidence type="ECO:0000256" key="6">
    <source>
        <dbReference type="ARBA" id="ARBA00023065"/>
    </source>
</evidence>
<dbReference type="GO" id="GO:0045505">
    <property type="term" value="F:dynein intermediate chain binding"/>
    <property type="evidence" value="ECO:0007669"/>
    <property type="project" value="InterPro"/>
</dbReference>
<keyword evidence="5" id="KW-1133">Transmembrane helix</keyword>
<comment type="subcellular location">
    <subcellularLocation>
        <location evidence="1">Membrane</location>
        <topology evidence="1">Multi-pass membrane protein</topology>
    </subcellularLocation>
</comment>
<evidence type="ECO:0000313" key="9">
    <source>
        <dbReference type="EMBL" id="CAB1437042.1"/>
    </source>
</evidence>
<reference evidence="9" key="1">
    <citation type="submission" date="2020-03" db="EMBL/GenBank/DDBJ databases">
        <authorList>
            <person name="Weist P."/>
        </authorList>
    </citation>
    <scope>NUCLEOTIDE SEQUENCE</scope>
</reference>